<reference evidence="2" key="1">
    <citation type="submission" date="2024-07" db="EMBL/GenBank/DDBJ databases">
        <title>Two chromosome-level genome assemblies of Korean endemic species Abeliophyllum distichum and Forsythia ovata (Oleaceae).</title>
        <authorList>
            <person name="Jang H."/>
        </authorList>
    </citation>
    <scope>NUCLEOTIDE SEQUENCE [LARGE SCALE GENOMIC DNA]</scope>
</reference>
<proteinExistence type="predicted"/>
<keyword evidence="2" id="KW-1185">Reference proteome</keyword>
<dbReference type="PANTHER" id="PTHR33448">
    <property type="entry name" value="CHLOROPLAST PROTEIN HCF243-RELATED"/>
    <property type="match status" value="1"/>
</dbReference>
<evidence type="ECO:0000313" key="2">
    <source>
        <dbReference type="Proteomes" id="UP001604277"/>
    </source>
</evidence>
<sequence length="131" mass="14977">MREIELVVSGGDEEEMRTDLKERMSMRSSRMRVLKDIEIKDDKIEEEAERLSICISSKNALLLMRCRSDPMKMAALASHFSWDANAASKQEDADEDGENIDKEIEDIKEQLHVQECEVTDEVDGEISQQAV</sequence>
<organism evidence="1 2">
    <name type="scientific">Forsythia ovata</name>
    <dbReference type="NCBI Taxonomy" id="205694"/>
    <lineage>
        <taxon>Eukaryota</taxon>
        <taxon>Viridiplantae</taxon>
        <taxon>Streptophyta</taxon>
        <taxon>Embryophyta</taxon>
        <taxon>Tracheophyta</taxon>
        <taxon>Spermatophyta</taxon>
        <taxon>Magnoliopsida</taxon>
        <taxon>eudicotyledons</taxon>
        <taxon>Gunneridae</taxon>
        <taxon>Pentapetalae</taxon>
        <taxon>asterids</taxon>
        <taxon>lamiids</taxon>
        <taxon>Lamiales</taxon>
        <taxon>Oleaceae</taxon>
        <taxon>Forsythieae</taxon>
        <taxon>Forsythia</taxon>
    </lineage>
</organism>
<name>A0ABD1SIR2_9LAMI</name>
<dbReference type="EMBL" id="JBFOLJ010000010">
    <property type="protein sequence ID" value="KAL2500490.1"/>
    <property type="molecule type" value="Genomic_DNA"/>
</dbReference>
<dbReference type="Proteomes" id="UP001604277">
    <property type="component" value="Unassembled WGS sequence"/>
</dbReference>
<evidence type="ECO:0000313" key="1">
    <source>
        <dbReference type="EMBL" id="KAL2500490.1"/>
    </source>
</evidence>
<dbReference type="PANTHER" id="PTHR33448:SF4">
    <property type="entry name" value="CHLOROPLAST PROTEIN HCF243"/>
    <property type="match status" value="1"/>
</dbReference>
<protein>
    <submittedName>
        <fullName evidence="1">Uncharacterized protein</fullName>
    </submittedName>
</protein>
<dbReference type="AlphaFoldDB" id="A0ABD1SIR2"/>
<gene>
    <name evidence="1" type="ORF">Fot_34338</name>
</gene>
<comment type="caution">
    <text evidence="1">The sequence shown here is derived from an EMBL/GenBank/DDBJ whole genome shotgun (WGS) entry which is preliminary data.</text>
</comment>
<accession>A0ABD1SIR2</accession>